<evidence type="ECO:0000259" key="2">
    <source>
        <dbReference type="Pfam" id="PF07228"/>
    </source>
</evidence>
<evidence type="ECO:0000313" key="3">
    <source>
        <dbReference type="EMBL" id="SFF90310.1"/>
    </source>
</evidence>
<name>A0A1I2MHE1_9ACTN</name>
<organism evidence="3 4">
    <name type="scientific">Actinacidiphila alni</name>
    <dbReference type="NCBI Taxonomy" id="380248"/>
    <lineage>
        <taxon>Bacteria</taxon>
        <taxon>Bacillati</taxon>
        <taxon>Actinomycetota</taxon>
        <taxon>Actinomycetes</taxon>
        <taxon>Kitasatosporales</taxon>
        <taxon>Streptomycetaceae</taxon>
        <taxon>Actinacidiphila</taxon>
    </lineage>
</organism>
<sequence>MVPDALASPPQPPLGIAAQLGAGPRQINETRLLPGGRVLLYTDGVTEARMTDGTLFGMERFTEAIVRATVAGELPSAPACR</sequence>
<reference evidence="3 4" key="1">
    <citation type="submission" date="2016-10" db="EMBL/GenBank/DDBJ databases">
        <authorList>
            <person name="de Groot N.N."/>
        </authorList>
    </citation>
    <scope>NUCLEOTIDE SEQUENCE [LARGE SCALE GENOMIC DNA]</scope>
    <source>
        <strain evidence="3 4">CGMCC 4.3510</strain>
    </source>
</reference>
<feature type="region of interest" description="Disordered" evidence="1">
    <location>
        <begin position="1"/>
        <end position="21"/>
    </location>
</feature>
<gene>
    <name evidence="3" type="ORF">SAMN05216251_13546</name>
</gene>
<dbReference type="STRING" id="380248.SAMN05216251_13546"/>
<protein>
    <submittedName>
        <fullName evidence="3">Stage II sporulation protein E (SpoIIE)</fullName>
    </submittedName>
</protein>
<evidence type="ECO:0000313" key="4">
    <source>
        <dbReference type="Proteomes" id="UP000199323"/>
    </source>
</evidence>
<dbReference type="Proteomes" id="UP000199323">
    <property type="component" value="Unassembled WGS sequence"/>
</dbReference>
<dbReference type="Pfam" id="PF07228">
    <property type="entry name" value="SpoIIE"/>
    <property type="match status" value="1"/>
</dbReference>
<dbReference type="EMBL" id="FONG01000035">
    <property type="protein sequence ID" value="SFF90310.1"/>
    <property type="molecule type" value="Genomic_DNA"/>
</dbReference>
<evidence type="ECO:0000256" key="1">
    <source>
        <dbReference type="SAM" id="MobiDB-lite"/>
    </source>
</evidence>
<dbReference type="Gene3D" id="3.60.40.10">
    <property type="entry name" value="PPM-type phosphatase domain"/>
    <property type="match status" value="1"/>
</dbReference>
<dbReference type="InterPro" id="IPR001932">
    <property type="entry name" value="PPM-type_phosphatase-like_dom"/>
</dbReference>
<accession>A0A1I2MHE1</accession>
<feature type="domain" description="PPM-type phosphatase" evidence="2">
    <location>
        <begin position="7"/>
        <end position="69"/>
    </location>
</feature>
<dbReference type="AlphaFoldDB" id="A0A1I2MHE1"/>
<keyword evidence="4" id="KW-1185">Reference proteome</keyword>
<dbReference type="InterPro" id="IPR036457">
    <property type="entry name" value="PPM-type-like_dom_sf"/>
</dbReference>
<proteinExistence type="predicted"/>